<evidence type="ECO:0000313" key="5">
    <source>
        <dbReference type="Proteomes" id="UP000070409"/>
    </source>
</evidence>
<evidence type="ECO:0000313" key="3">
    <source>
        <dbReference type="EMBL" id="KXP14310.1"/>
    </source>
</evidence>
<dbReference type="OrthoDB" id="3514174at2"/>
<dbReference type="Proteomes" id="UP000070258">
    <property type="component" value="Unassembled WGS sequence"/>
</dbReference>
<proteinExistence type="predicted"/>
<dbReference type="STRING" id="239498.AXK60_20665"/>
<dbReference type="PANTHER" id="PTHR12993">
    <property type="entry name" value="N-ACETYLGLUCOSAMINYL-PHOSPHATIDYLINOSITOL DE-N-ACETYLASE-RELATED"/>
    <property type="match status" value="1"/>
</dbReference>
<reference evidence="2 5" key="3">
    <citation type="submission" date="2016-02" db="EMBL/GenBank/DDBJ databases">
        <authorList>
            <person name="Teng J.L."/>
            <person name="Tang Y."/>
            <person name="Huang Y."/>
            <person name="Guo F."/>
            <person name="Wei W."/>
            <person name="Chen J.H."/>
            <person name="Wong S.Y."/>
            <person name="Lau S.K."/>
            <person name="Woo P.C."/>
        </authorList>
    </citation>
    <scope>NUCLEOTIDE SEQUENCE [LARGE SCALE GENOMIC DNA]</scope>
    <source>
        <strain evidence="2 5">JCM 13375</strain>
    </source>
</reference>
<keyword evidence="5" id="KW-1185">Reference proteome</keyword>
<gene>
    <name evidence="3" type="ORF">AXK60_20665</name>
    <name evidence="2" type="ORF">AXK61_14745</name>
</gene>
<name>A0A138AV40_9ACTN</name>
<dbReference type="Proteomes" id="UP000070409">
    <property type="component" value="Unassembled WGS sequence"/>
</dbReference>
<protein>
    <submittedName>
        <fullName evidence="3">GlcNAc-PI de-N-acetylase</fullName>
    </submittedName>
</protein>
<evidence type="ECO:0000313" key="2">
    <source>
        <dbReference type="EMBL" id="KXP00679.1"/>
    </source>
</evidence>
<dbReference type="InterPro" id="IPR024078">
    <property type="entry name" value="LmbE-like_dom_sf"/>
</dbReference>
<dbReference type="EMBL" id="LSRE01000005">
    <property type="protein sequence ID" value="KXP00679.1"/>
    <property type="molecule type" value="Genomic_DNA"/>
</dbReference>
<dbReference type="SUPFAM" id="SSF102588">
    <property type="entry name" value="LmbE-like"/>
    <property type="match status" value="1"/>
</dbReference>
<dbReference type="Gene3D" id="3.40.50.10320">
    <property type="entry name" value="LmbE-like"/>
    <property type="match status" value="1"/>
</dbReference>
<dbReference type="InterPro" id="IPR003737">
    <property type="entry name" value="GlcNAc_PI_deacetylase-related"/>
</dbReference>
<sequence length="224" mass="24209">MADATSPEPEVFPEDWSTALVLVAHPDDPEYGMAAAVARWTSQGKTVIYGLATSGEEGIEGMSPGTAGPVREEEQRRSAAVVGVDEVRFWGYPDSEVRNTSELRDSIAKSLTRYSPDIVITLWGGPTWGNGVPNQSDHMEFTRAVAEAVADKDVRAFQTAPEPTLIVDVSGFVERAVESLAEHRQYLSVLDPTTPVIEQARAQVASATEPRGGFRHAVGFRPLG</sequence>
<keyword evidence="1" id="KW-0862">Zinc</keyword>
<dbReference type="GO" id="GO:0016137">
    <property type="term" value="P:glycoside metabolic process"/>
    <property type="evidence" value="ECO:0007669"/>
    <property type="project" value="UniProtKB-ARBA"/>
</dbReference>
<reference evidence="4" key="2">
    <citation type="submission" date="2016-02" db="EMBL/GenBank/DDBJ databases">
        <authorList>
            <person name="Wen L."/>
            <person name="He K."/>
            <person name="Yang H."/>
        </authorList>
    </citation>
    <scope>NUCLEOTIDE SEQUENCE [LARGE SCALE GENOMIC DNA]</scope>
    <source>
        <strain evidence="4">JCM 15929</strain>
    </source>
</reference>
<dbReference type="RefSeq" id="WP_068570001.1">
    <property type="nucleotide sequence ID" value="NZ_LSRE01000005.1"/>
</dbReference>
<dbReference type="AlphaFoldDB" id="A0A138AV40"/>
<comment type="caution">
    <text evidence="3">The sequence shown here is derived from an EMBL/GenBank/DDBJ whole genome shotgun (WGS) entry which is preliminary data.</text>
</comment>
<evidence type="ECO:0000256" key="1">
    <source>
        <dbReference type="ARBA" id="ARBA00022833"/>
    </source>
</evidence>
<accession>A0A138AV40</accession>
<dbReference type="PANTHER" id="PTHR12993:SF28">
    <property type="entry name" value="LMBE FAMILY PROTEIN"/>
    <property type="match status" value="1"/>
</dbReference>
<dbReference type="Pfam" id="PF02585">
    <property type="entry name" value="PIG-L"/>
    <property type="match status" value="1"/>
</dbReference>
<reference evidence="3" key="1">
    <citation type="submission" date="2016-02" db="EMBL/GenBank/DDBJ databases">
        <authorList>
            <person name="Teng J.L."/>
            <person name="Yang Y."/>
            <person name="Huang Y."/>
            <person name="Guo F."/>
            <person name="Wei W."/>
            <person name="Chen J.H."/>
            <person name="Wong S.Y."/>
            <person name="Lau S.K."/>
            <person name="Woo P.C."/>
        </authorList>
    </citation>
    <scope>NUCLEOTIDE SEQUENCE</scope>
    <source>
        <strain evidence="3">JCM 15929</strain>
    </source>
</reference>
<evidence type="ECO:0000313" key="4">
    <source>
        <dbReference type="Proteomes" id="UP000070258"/>
    </source>
</evidence>
<dbReference type="GO" id="GO:0016811">
    <property type="term" value="F:hydrolase activity, acting on carbon-nitrogen (but not peptide) bonds, in linear amides"/>
    <property type="evidence" value="ECO:0007669"/>
    <property type="project" value="TreeGrafter"/>
</dbReference>
<dbReference type="EMBL" id="LSRF01000003">
    <property type="protein sequence ID" value="KXP14310.1"/>
    <property type="molecule type" value="Genomic_DNA"/>
</dbReference>
<organism evidence="3 4">
    <name type="scientific">Tsukamurella pseudospumae</name>
    <dbReference type="NCBI Taxonomy" id="239498"/>
    <lineage>
        <taxon>Bacteria</taxon>
        <taxon>Bacillati</taxon>
        <taxon>Actinomycetota</taxon>
        <taxon>Actinomycetes</taxon>
        <taxon>Mycobacteriales</taxon>
        <taxon>Tsukamurellaceae</taxon>
        <taxon>Tsukamurella</taxon>
    </lineage>
</organism>